<evidence type="ECO:0000256" key="1">
    <source>
        <dbReference type="SAM" id="MobiDB-lite"/>
    </source>
</evidence>
<feature type="signal peptide" evidence="2">
    <location>
        <begin position="1"/>
        <end position="19"/>
    </location>
</feature>
<accession>A0A8H4VI41</accession>
<evidence type="ECO:0000313" key="4">
    <source>
        <dbReference type="Proteomes" id="UP000521872"/>
    </source>
</evidence>
<gene>
    <name evidence="3" type="ORF">D9613_010578</name>
</gene>
<dbReference type="Proteomes" id="UP000521872">
    <property type="component" value="Unassembled WGS sequence"/>
</dbReference>
<evidence type="ECO:0008006" key="5">
    <source>
        <dbReference type="Google" id="ProtNLM"/>
    </source>
</evidence>
<reference evidence="3 4" key="1">
    <citation type="submission" date="2019-12" db="EMBL/GenBank/DDBJ databases">
        <authorList>
            <person name="Floudas D."/>
            <person name="Bentzer J."/>
            <person name="Ahren D."/>
            <person name="Johansson T."/>
            <person name="Persson P."/>
            <person name="Tunlid A."/>
        </authorList>
    </citation>
    <scope>NUCLEOTIDE SEQUENCE [LARGE SCALE GENOMIC DNA]</scope>
    <source>
        <strain evidence="3 4">CBS 102.39</strain>
    </source>
</reference>
<sequence>MMLALTFESFTIFAFLVEATRSCCRPHSNHSLLAIFTLDIKPPSFCQSKQKLTLRCSVSPDEEQARNTGCQSSLFPTRTSWDV</sequence>
<comment type="caution">
    <text evidence="3">The sequence shown here is derived from an EMBL/GenBank/DDBJ whole genome shotgun (WGS) entry which is preliminary data.</text>
</comment>
<organism evidence="3 4">
    <name type="scientific">Agrocybe pediades</name>
    <dbReference type="NCBI Taxonomy" id="84607"/>
    <lineage>
        <taxon>Eukaryota</taxon>
        <taxon>Fungi</taxon>
        <taxon>Dikarya</taxon>
        <taxon>Basidiomycota</taxon>
        <taxon>Agaricomycotina</taxon>
        <taxon>Agaricomycetes</taxon>
        <taxon>Agaricomycetidae</taxon>
        <taxon>Agaricales</taxon>
        <taxon>Agaricineae</taxon>
        <taxon>Strophariaceae</taxon>
        <taxon>Agrocybe</taxon>
    </lineage>
</organism>
<evidence type="ECO:0000313" key="3">
    <source>
        <dbReference type="EMBL" id="KAF4610227.1"/>
    </source>
</evidence>
<feature type="chain" id="PRO_5034031104" description="Secreted protein" evidence="2">
    <location>
        <begin position="20"/>
        <end position="83"/>
    </location>
</feature>
<protein>
    <recommendedName>
        <fullName evidence="5">Secreted protein</fullName>
    </recommendedName>
</protein>
<evidence type="ECO:0000256" key="2">
    <source>
        <dbReference type="SAM" id="SignalP"/>
    </source>
</evidence>
<dbReference type="AlphaFoldDB" id="A0A8H4VI41"/>
<proteinExistence type="predicted"/>
<keyword evidence="4" id="KW-1185">Reference proteome</keyword>
<name>A0A8H4VI41_9AGAR</name>
<feature type="compositionally biased region" description="Polar residues" evidence="1">
    <location>
        <begin position="66"/>
        <end position="83"/>
    </location>
</feature>
<feature type="region of interest" description="Disordered" evidence="1">
    <location>
        <begin position="64"/>
        <end position="83"/>
    </location>
</feature>
<dbReference type="EMBL" id="JAACJL010000059">
    <property type="protein sequence ID" value="KAF4610227.1"/>
    <property type="molecule type" value="Genomic_DNA"/>
</dbReference>
<keyword evidence="2" id="KW-0732">Signal</keyword>